<evidence type="ECO:0000256" key="1">
    <source>
        <dbReference type="SAM" id="SignalP"/>
    </source>
</evidence>
<dbReference type="CDD" id="cd00158">
    <property type="entry name" value="RHOD"/>
    <property type="match status" value="1"/>
</dbReference>
<name>C8W321_DESAS</name>
<feature type="domain" description="Rhodanese" evidence="2">
    <location>
        <begin position="117"/>
        <end position="218"/>
    </location>
</feature>
<dbReference type="InterPro" id="IPR001763">
    <property type="entry name" value="Rhodanese-like_dom"/>
</dbReference>
<dbReference type="RefSeq" id="WP_015756504.1">
    <property type="nucleotide sequence ID" value="NC_013216.1"/>
</dbReference>
<dbReference type="InterPro" id="IPR036873">
    <property type="entry name" value="Rhodanese-like_dom_sf"/>
</dbReference>
<dbReference type="Pfam" id="PF07833">
    <property type="entry name" value="Cu_amine_oxidN1"/>
    <property type="match status" value="1"/>
</dbReference>
<dbReference type="Gene3D" id="3.30.457.10">
    <property type="entry name" value="Copper amine oxidase-like, N-terminal domain"/>
    <property type="match status" value="1"/>
</dbReference>
<keyword evidence="1" id="KW-0732">Signal</keyword>
<feature type="signal peptide" evidence="1">
    <location>
        <begin position="1"/>
        <end position="23"/>
    </location>
</feature>
<dbReference type="PANTHER" id="PTHR44086">
    <property type="entry name" value="THIOSULFATE SULFURTRANSFERASE RDL2, MITOCHONDRIAL-RELATED"/>
    <property type="match status" value="1"/>
</dbReference>
<dbReference type="eggNOG" id="COG0607">
    <property type="taxonomic scope" value="Bacteria"/>
</dbReference>
<evidence type="ECO:0000313" key="3">
    <source>
        <dbReference type="EMBL" id="ACV61788.1"/>
    </source>
</evidence>
<dbReference type="KEGG" id="dae:Dtox_0892"/>
<protein>
    <submittedName>
        <fullName evidence="3">Rhodanese domain protein</fullName>
    </submittedName>
</protein>
<dbReference type="PROSITE" id="PS00380">
    <property type="entry name" value="RHODANESE_1"/>
    <property type="match status" value="1"/>
</dbReference>
<dbReference type="PROSITE" id="PS50206">
    <property type="entry name" value="RHODANESE_3"/>
    <property type="match status" value="1"/>
</dbReference>
<dbReference type="AlphaFoldDB" id="C8W321"/>
<dbReference type="Proteomes" id="UP000002217">
    <property type="component" value="Chromosome"/>
</dbReference>
<organism evidence="3 4">
    <name type="scientific">Desulfofarcimen acetoxidans (strain ATCC 49208 / DSM 771 / KCTC 5769 / VKM B-1644 / 5575)</name>
    <name type="common">Desulfotomaculum acetoxidans</name>
    <dbReference type="NCBI Taxonomy" id="485916"/>
    <lineage>
        <taxon>Bacteria</taxon>
        <taxon>Bacillati</taxon>
        <taxon>Bacillota</taxon>
        <taxon>Clostridia</taxon>
        <taxon>Eubacteriales</taxon>
        <taxon>Peptococcaceae</taxon>
        <taxon>Desulfofarcimen</taxon>
    </lineage>
</organism>
<dbReference type="HOGENOM" id="CLU_1159611_0_0_9"/>
<dbReference type="InterPro" id="IPR012854">
    <property type="entry name" value="Cu_amine_oxidase-like_N"/>
</dbReference>
<dbReference type="InterPro" id="IPR036582">
    <property type="entry name" value="Mao_N_sf"/>
</dbReference>
<dbReference type="SMART" id="SM00450">
    <property type="entry name" value="RHOD"/>
    <property type="match status" value="1"/>
</dbReference>
<accession>C8W321</accession>
<dbReference type="PANTHER" id="PTHR44086:SF13">
    <property type="entry name" value="THIOSULFATE SULFURTRANSFERASE PSPE"/>
    <property type="match status" value="1"/>
</dbReference>
<sequence>MKKKITILIFCLLLIFVTSIAAANVDNIKLLVNGKDIQSDVAPLMQNDRVLVPIRIVAEALGCDVNWDSENSSVVITRSSGDKFLKGKNDASQSQPTIHTNFVKAVDLKAALDDSDMAKHPLVVDVRTQKDYDVSHIPGAVWIAEAQNIAEPGNLTKLEDALADHVAKGGKNEIVIYCYTGNTAGLAAGVLGDAGLNVKNMRFGYSIAWEGTRQADAPIFGPRVDKDGNPVAYETPVAK</sequence>
<evidence type="ECO:0000313" key="4">
    <source>
        <dbReference type="Proteomes" id="UP000002217"/>
    </source>
</evidence>
<dbReference type="Pfam" id="PF00581">
    <property type="entry name" value="Rhodanese"/>
    <property type="match status" value="1"/>
</dbReference>
<evidence type="ECO:0000259" key="2">
    <source>
        <dbReference type="PROSITE" id="PS50206"/>
    </source>
</evidence>
<dbReference type="OrthoDB" id="2083476at2"/>
<keyword evidence="4" id="KW-1185">Reference proteome</keyword>
<dbReference type="STRING" id="485916.Dtox_0892"/>
<dbReference type="SUPFAM" id="SSF55383">
    <property type="entry name" value="Copper amine oxidase, domain N"/>
    <property type="match status" value="1"/>
</dbReference>
<dbReference type="Gene3D" id="3.40.250.10">
    <property type="entry name" value="Rhodanese-like domain"/>
    <property type="match status" value="1"/>
</dbReference>
<proteinExistence type="predicted"/>
<dbReference type="SUPFAM" id="SSF52821">
    <property type="entry name" value="Rhodanese/Cell cycle control phosphatase"/>
    <property type="match status" value="1"/>
</dbReference>
<feature type="chain" id="PRO_5039592040" evidence="1">
    <location>
        <begin position="24"/>
        <end position="239"/>
    </location>
</feature>
<reference evidence="3 4" key="1">
    <citation type="journal article" date="2009" name="Stand. Genomic Sci.">
        <title>Complete genome sequence of Desulfotomaculum acetoxidans type strain (5575).</title>
        <authorList>
            <person name="Spring S."/>
            <person name="Lapidus A."/>
            <person name="Schroder M."/>
            <person name="Gleim D."/>
            <person name="Sims D."/>
            <person name="Meincke L."/>
            <person name="Glavina Del Rio T."/>
            <person name="Tice H."/>
            <person name="Copeland A."/>
            <person name="Cheng J.F."/>
            <person name="Lucas S."/>
            <person name="Chen F."/>
            <person name="Nolan M."/>
            <person name="Bruce D."/>
            <person name="Goodwin L."/>
            <person name="Pitluck S."/>
            <person name="Ivanova N."/>
            <person name="Mavromatis K."/>
            <person name="Mikhailova N."/>
            <person name="Pati A."/>
            <person name="Chen A."/>
            <person name="Palaniappan K."/>
            <person name="Land M."/>
            <person name="Hauser L."/>
            <person name="Chang Y.J."/>
            <person name="Jeffries C.D."/>
            <person name="Chain P."/>
            <person name="Saunders E."/>
            <person name="Brettin T."/>
            <person name="Detter J.C."/>
            <person name="Goker M."/>
            <person name="Bristow J."/>
            <person name="Eisen J.A."/>
            <person name="Markowitz V."/>
            <person name="Hugenholtz P."/>
            <person name="Kyrpides N.C."/>
            <person name="Klenk H.P."/>
            <person name="Han C."/>
        </authorList>
    </citation>
    <scope>NUCLEOTIDE SEQUENCE [LARGE SCALE GENOMIC DNA]</scope>
    <source>
        <strain evidence="4">ATCC 49208 / DSM 771 / VKM B-1644</strain>
    </source>
</reference>
<dbReference type="EMBL" id="CP001720">
    <property type="protein sequence ID" value="ACV61788.1"/>
    <property type="molecule type" value="Genomic_DNA"/>
</dbReference>
<gene>
    <name evidence="3" type="ordered locus">Dtox_0892</name>
</gene>
<dbReference type="GO" id="GO:0004792">
    <property type="term" value="F:thiosulfate-cyanide sulfurtransferase activity"/>
    <property type="evidence" value="ECO:0007669"/>
    <property type="project" value="InterPro"/>
</dbReference>
<dbReference type="InterPro" id="IPR001307">
    <property type="entry name" value="Thiosulphate_STrfase_CS"/>
</dbReference>